<evidence type="ECO:0000313" key="2">
    <source>
        <dbReference type="EMBL" id="SVD94217.1"/>
    </source>
</evidence>
<dbReference type="InterPro" id="IPR019286">
    <property type="entry name" value="DUF2339_TM"/>
</dbReference>
<feature type="transmembrane region" description="Helical" evidence="1">
    <location>
        <begin position="45"/>
        <end position="65"/>
    </location>
</feature>
<proteinExistence type="predicted"/>
<dbReference type="Pfam" id="PF10101">
    <property type="entry name" value="DUF2339"/>
    <property type="match status" value="1"/>
</dbReference>
<gene>
    <name evidence="2" type="ORF">METZ01_LOCUS447071</name>
</gene>
<reference evidence="2" key="1">
    <citation type="submission" date="2018-05" db="EMBL/GenBank/DDBJ databases">
        <authorList>
            <person name="Lanie J.A."/>
            <person name="Ng W.-L."/>
            <person name="Kazmierczak K.M."/>
            <person name="Andrzejewski T.M."/>
            <person name="Davidsen T.M."/>
            <person name="Wayne K.J."/>
            <person name="Tettelin H."/>
            <person name="Glass J.I."/>
            <person name="Rusch D."/>
            <person name="Podicherti R."/>
            <person name="Tsui H.-C.T."/>
            <person name="Winkler M.E."/>
        </authorList>
    </citation>
    <scope>NUCLEOTIDE SEQUENCE</scope>
</reference>
<feature type="transmembrane region" description="Helical" evidence="1">
    <location>
        <begin position="100"/>
        <end position="117"/>
    </location>
</feature>
<sequence>ERMTLSAMREGAKSKTLGYARLALVALVTATMMLAIYGSNLFGTLWATAGWAVLAALLMTAGFVLKSAWHRRVGLLVLASCLLRVFVVDTRSLSDTAQTAAFFVLGLCLVGAAWLYARYSKELKNWL</sequence>
<feature type="transmembrane region" description="Helical" evidence="1">
    <location>
        <begin position="20"/>
        <end position="39"/>
    </location>
</feature>
<keyword evidence="1" id="KW-0812">Transmembrane</keyword>
<evidence type="ECO:0008006" key="3">
    <source>
        <dbReference type="Google" id="ProtNLM"/>
    </source>
</evidence>
<feature type="non-terminal residue" evidence="2">
    <location>
        <position position="1"/>
    </location>
</feature>
<protein>
    <recommendedName>
        <fullName evidence="3">DUF2339 domain-containing protein</fullName>
    </recommendedName>
</protein>
<organism evidence="2">
    <name type="scientific">marine metagenome</name>
    <dbReference type="NCBI Taxonomy" id="408172"/>
    <lineage>
        <taxon>unclassified sequences</taxon>
        <taxon>metagenomes</taxon>
        <taxon>ecological metagenomes</taxon>
    </lineage>
</organism>
<name>A0A382ZFC7_9ZZZZ</name>
<evidence type="ECO:0000256" key="1">
    <source>
        <dbReference type="SAM" id="Phobius"/>
    </source>
</evidence>
<dbReference type="EMBL" id="UINC01183443">
    <property type="protein sequence ID" value="SVD94217.1"/>
    <property type="molecule type" value="Genomic_DNA"/>
</dbReference>
<keyword evidence="1" id="KW-0472">Membrane</keyword>
<keyword evidence="1" id="KW-1133">Transmembrane helix</keyword>
<feature type="transmembrane region" description="Helical" evidence="1">
    <location>
        <begin position="72"/>
        <end position="88"/>
    </location>
</feature>
<dbReference type="AlphaFoldDB" id="A0A382ZFC7"/>
<accession>A0A382ZFC7</accession>